<dbReference type="Proteomes" id="UP000295361">
    <property type="component" value="Unassembled WGS sequence"/>
</dbReference>
<evidence type="ECO:0000256" key="1">
    <source>
        <dbReference type="ARBA" id="ARBA00007613"/>
    </source>
</evidence>
<dbReference type="GO" id="GO:0031640">
    <property type="term" value="P:killing of cells of another organism"/>
    <property type="evidence" value="ECO:0007669"/>
    <property type="project" value="UniProtKB-KW"/>
</dbReference>
<dbReference type="GO" id="GO:0015562">
    <property type="term" value="F:efflux transmembrane transporter activity"/>
    <property type="evidence" value="ECO:0007669"/>
    <property type="project" value="InterPro"/>
</dbReference>
<dbReference type="InterPro" id="IPR051906">
    <property type="entry name" value="TolC-like"/>
</dbReference>
<evidence type="ECO:0000256" key="2">
    <source>
        <dbReference type="ARBA" id="ARBA00022448"/>
    </source>
</evidence>
<dbReference type="InterPro" id="IPR003423">
    <property type="entry name" value="OMP_efflux"/>
</dbReference>
<comment type="similarity">
    <text evidence="1 7">Belongs to the outer membrane factor (OMF) (TC 1.B.17) family.</text>
</comment>
<evidence type="ECO:0000256" key="7">
    <source>
        <dbReference type="PIRNR" id="PIRNR001892"/>
    </source>
</evidence>
<dbReference type="GO" id="GO:1990281">
    <property type="term" value="C:efflux pump complex"/>
    <property type="evidence" value="ECO:0007669"/>
    <property type="project" value="TreeGrafter"/>
</dbReference>
<evidence type="ECO:0000313" key="10">
    <source>
        <dbReference type="Proteomes" id="UP000295361"/>
    </source>
</evidence>
<evidence type="ECO:0000256" key="8">
    <source>
        <dbReference type="SAM" id="SignalP"/>
    </source>
</evidence>
<dbReference type="Pfam" id="PF02321">
    <property type="entry name" value="OEP"/>
    <property type="match status" value="2"/>
</dbReference>
<feature type="signal peptide" evidence="8">
    <location>
        <begin position="1"/>
        <end position="27"/>
    </location>
</feature>
<dbReference type="InParanoid" id="A0A4R6QTX2"/>
<name>A0A4R6QTX2_9BURK</name>
<dbReference type="Gene3D" id="1.20.1600.10">
    <property type="entry name" value="Outer membrane efflux proteins (OEP)"/>
    <property type="match status" value="1"/>
</dbReference>
<evidence type="ECO:0000256" key="4">
    <source>
        <dbReference type="ARBA" id="ARBA00022692"/>
    </source>
</evidence>
<organism evidence="9 10">
    <name type="scientific">Roseateles toxinivorans</name>
    <dbReference type="NCBI Taxonomy" id="270368"/>
    <lineage>
        <taxon>Bacteria</taxon>
        <taxon>Pseudomonadati</taxon>
        <taxon>Pseudomonadota</taxon>
        <taxon>Betaproteobacteria</taxon>
        <taxon>Burkholderiales</taxon>
        <taxon>Sphaerotilaceae</taxon>
        <taxon>Roseateles</taxon>
    </lineage>
</organism>
<keyword evidence="7" id="KW-0204">Cytolysis</keyword>
<dbReference type="SUPFAM" id="SSF56954">
    <property type="entry name" value="Outer membrane efflux proteins (OEP)"/>
    <property type="match status" value="1"/>
</dbReference>
<dbReference type="EMBL" id="SNXS01000001">
    <property type="protein sequence ID" value="TDP74706.1"/>
    <property type="molecule type" value="Genomic_DNA"/>
</dbReference>
<evidence type="ECO:0000256" key="6">
    <source>
        <dbReference type="ARBA" id="ARBA00023237"/>
    </source>
</evidence>
<dbReference type="RefSeq" id="WP_166651839.1">
    <property type="nucleotide sequence ID" value="NZ_SNXS01000001.1"/>
</dbReference>
<keyword evidence="4" id="KW-0812">Transmembrane</keyword>
<comment type="caution">
    <text evidence="9">The sequence shown here is derived from an EMBL/GenBank/DDBJ whole genome shotgun (WGS) entry which is preliminary data.</text>
</comment>
<keyword evidence="2 7" id="KW-0813">Transport</keyword>
<dbReference type="GO" id="GO:0015288">
    <property type="term" value="F:porin activity"/>
    <property type="evidence" value="ECO:0007669"/>
    <property type="project" value="TreeGrafter"/>
</dbReference>
<dbReference type="PANTHER" id="PTHR30026:SF20">
    <property type="entry name" value="OUTER MEMBRANE PROTEIN TOLC"/>
    <property type="match status" value="1"/>
</dbReference>
<keyword evidence="10" id="KW-1185">Reference proteome</keyword>
<evidence type="ECO:0000256" key="3">
    <source>
        <dbReference type="ARBA" id="ARBA00022452"/>
    </source>
</evidence>
<dbReference type="AlphaFoldDB" id="A0A4R6QTX2"/>
<comment type="subcellular location">
    <subcellularLocation>
        <location evidence="7">Cell outer membrane</location>
        <topology evidence="7">Peripheral membrane protein</topology>
    </subcellularLocation>
</comment>
<protein>
    <recommendedName>
        <fullName evidence="7">Protein CyaE</fullName>
    </recommendedName>
</protein>
<keyword evidence="7" id="KW-0354">Hemolysis</keyword>
<evidence type="ECO:0000256" key="5">
    <source>
        <dbReference type="ARBA" id="ARBA00023136"/>
    </source>
</evidence>
<comment type="function">
    <text evidence="7">CyaE is necessary for transport of calmodulin-sensitive adenylate cyclase-hemolysin (cyclolysin).</text>
</comment>
<evidence type="ECO:0000313" key="9">
    <source>
        <dbReference type="EMBL" id="TDP74706.1"/>
    </source>
</evidence>
<keyword evidence="3" id="KW-1134">Transmembrane beta strand</keyword>
<proteinExistence type="inferred from homology"/>
<gene>
    <name evidence="9" type="ORF">DES47_101770</name>
</gene>
<reference evidence="9 10" key="1">
    <citation type="submission" date="2019-03" db="EMBL/GenBank/DDBJ databases">
        <title>Genomic Encyclopedia of Type Strains, Phase IV (KMG-IV): sequencing the most valuable type-strain genomes for metagenomic binning, comparative biology and taxonomic classification.</title>
        <authorList>
            <person name="Goeker M."/>
        </authorList>
    </citation>
    <scope>NUCLEOTIDE SEQUENCE [LARGE SCALE GENOMIC DNA]</scope>
    <source>
        <strain evidence="9 10">DSM 16998</strain>
    </source>
</reference>
<accession>A0A4R6QTX2</accession>
<keyword evidence="5 7" id="KW-0472">Membrane</keyword>
<dbReference type="PANTHER" id="PTHR30026">
    <property type="entry name" value="OUTER MEMBRANE PROTEIN TOLC"/>
    <property type="match status" value="1"/>
</dbReference>
<dbReference type="InterPro" id="IPR028351">
    <property type="entry name" value="CyaE"/>
</dbReference>
<keyword evidence="6 7" id="KW-0998">Cell outer membrane</keyword>
<dbReference type="PIRSF" id="PIRSF001892">
    <property type="entry name" value="CyaE"/>
    <property type="match status" value="1"/>
</dbReference>
<keyword evidence="8" id="KW-0732">Signal</keyword>
<dbReference type="GO" id="GO:0009279">
    <property type="term" value="C:cell outer membrane"/>
    <property type="evidence" value="ECO:0007669"/>
    <property type="project" value="UniProtKB-SubCell"/>
</dbReference>
<sequence length="488" mass="51489">MKSLSLLLQRLVATALIGLTMTAAASAQSLDLWRVLPGERGIPVMPGDATPVGATCADNDTAAALAAPLALADAIRIALCSNPRARQAWLDAAAQAATVGLSKAAYLPTVNASLSKSYDAVRTPGSFNSQRSGNQVHGANLTLSWLLLDSGGRAANVRQAEQNLAAAMAGHDGLLQSLFVGTAQAYYEAAAASASVRAAQQAEDTARESAQATETKLQLGAATVVDMLQARTALSQATLARVRVEGQARTSLGALAHVMGIDVRSPLQLAADADLDPLASTERPVAEDYLQQLDSLINEALAAHPTLLAARAQLASAEARLEAVRSEGFPSLTLTHSNFRNGRPGSTLPTSLTYERITAVTLSFPIFEGLSRNYRMHEQRAVVESRRADLEGVRSQVAFEVWRAFEALRVETGSVAASADLMRSAHESLLAAKARYQAGAAHTVDVLTAQKDEANARQERIAALASWRTSRLRLIAGLGRLGFWALGA</sequence>
<feature type="chain" id="PRO_5020944558" description="Protein CyaE" evidence="8">
    <location>
        <begin position="28"/>
        <end position="488"/>
    </location>
</feature>